<dbReference type="Proteomes" id="UP000002193">
    <property type="component" value="Chromosome"/>
</dbReference>
<gene>
    <name evidence="2" type="ordered locus">CCA_00270</name>
</gene>
<feature type="compositionally biased region" description="Basic and acidic residues" evidence="1">
    <location>
        <begin position="72"/>
        <end position="81"/>
    </location>
</feature>
<accession>Q823Y3</accession>
<dbReference type="AlphaFoldDB" id="Q823Y3"/>
<feature type="region of interest" description="Disordered" evidence="1">
    <location>
        <begin position="507"/>
        <end position="662"/>
    </location>
</feature>
<dbReference type="OrthoDB" id="17725at2"/>
<feature type="region of interest" description="Disordered" evidence="1">
    <location>
        <begin position="1"/>
        <end position="93"/>
    </location>
</feature>
<evidence type="ECO:0000256" key="1">
    <source>
        <dbReference type="SAM" id="MobiDB-lite"/>
    </source>
</evidence>
<protein>
    <submittedName>
        <fullName evidence="2">Uncharacterized protein</fullName>
    </submittedName>
</protein>
<feature type="compositionally biased region" description="Acidic residues" evidence="1">
    <location>
        <begin position="160"/>
        <end position="176"/>
    </location>
</feature>
<dbReference type="HOGENOM" id="CLU_026147_0_0_0"/>
<proteinExistence type="predicted"/>
<reference evidence="2 3" key="1">
    <citation type="journal article" date="2003" name="Nucleic Acids Res.">
        <title>Genome sequence of Chlamydophila caviae (Chlamydia psittaci GPIC): examining the role of niche-specific genes in the evolution of the Chlamydiaceae.</title>
        <authorList>
            <person name="Read T.D."/>
            <person name="Myers G.S.A."/>
            <person name="Brunham R.C."/>
            <person name="Nelson W.C."/>
            <person name="Paulsen I.T."/>
            <person name="Heidelberg J.F."/>
            <person name="Holtzapple E.K."/>
            <person name="Khouri H.M."/>
            <person name="Federova N.B."/>
            <person name="Carty H.A."/>
            <person name="Umayam L.A."/>
            <person name="Haft D.H."/>
            <person name="Peterson J.D."/>
            <person name="Beanan M.J."/>
            <person name="White O."/>
            <person name="Salzberg S.L."/>
            <person name="Hsia R.-C."/>
            <person name="McClarty G."/>
            <person name="Rank R.G."/>
            <person name="Bavoil P.M."/>
            <person name="Fraser C.M."/>
        </authorList>
    </citation>
    <scope>NUCLEOTIDE SEQUENCE [LARGE SCALE GENOMIC DNA]</scope>
    <source>
        <strain evidence="3">ATCC VR-813 / DSM 19441 / 03DC25 / GPIC</strain>
    </source>
</reference>
<sequence>MAGVSGIGGGGGPGKLPPHGNDDDKQSKSASFGGHDIVFGDGERSRSGSVSSEHSIEERTRTLMEEGFQVRTPEEVEETRRASISPEEASNPGFFSRIWSSVKGIFTGGKKSDRAQGPEISSPIIAGYKRHGVRLPDARAMQAHLQSQSLQEISASDVSEIGDLDSGDTDITDISDESSLQSIDLDTDDRAEASTSSGRGVGGLAARVRGLWDFATRQQETPVDGFTGMTFSELVDTVQLYDQMILDADNETERQELLKYRDMYQSYVNTMLGEGNTSPTDQFDVSASAGIPGASSRRYSDGVGEARFLDIDDDLSSVSESELLDAIESGEYADHVLEEISPEVRRVLDEANNLRLQFDMEVSASVTPSLRERIQFALVRLERGIIRILTLIRRNLVALARLVRRGLRSLGELVRRCCVRERGVYRFLGRDRAYAREAERFIQRHTNSENFYSPGTLTVPYEVVNAWVNGRPDVVYVSDVRGMFGHEVVRLHVDDREGTYEIIGSSWIPYESDGGDTPPPLPGNHPSLDYADINDDSEDLPTTGDRDAEPLYAQMRPRPRGRDEGPIYDVPSPQSRRPRAGDDRDTPPPLPGNHPGLDSTDLPTTGGRDPELLYAQMRRRPRGRDEGTIYDVPSSQNRRPGTGDARDSIYDTPRPVSDGIYDVPRSPSEDIYNVPRSGPQLFTVLPEDGYRLPNLSGSALGVTPGFGNGVGAASMAEEIDRFIEETHERRESAAAARRPLPPLPPLQTPPESPYGSNRMMRLLRLMNDRVQEYKERRKDKQ</sequence>
<dbReference type="EMBL" id="AE015925">
    <property type="protein sequence ID" value="AAP05021.1"/>
    <property type="molecule type" value="Genomic_DNA"/>
</dbReference>
<feature type="compositionally biased region" description="Pro residues" evidence="1">
    <location>
        <begin position="739"/>
        <end position="752"/>
    </location>
</feature>
<feature type="compositionally biased region" description="Gly residues" evidence="1">
    <location>
        <begin position="1"/>
        <end position="14"/>
    </location>
</feature>
<evidence type="ECO:0000313" key="2">
    <source>
        <dbReference type="EMBL" id="AAP05021.1"/>
    </source>
</evidence>
<organism evidence="2 3">
    <name type="scientific">Chlamydia caviae (strain ATCC VR-813 / DSM 19441 / 03DC25 / GPIC)</name>
    <name type="common">Chlamydophila caviae</name>
    <dbReference type="NCBI Taxonomy" id="227941"/>
    <lineage>
        <taxon>Bacteria</taxon>
        <taxon>Pseudomonadati</taxon>
        <taxon>Chlamydiota</taxon>
        <taxon>Chlamydiia</taxon>
        <taxon>Chlamydiales</taxon>
        <taxon>Chlamydiaceae</taxon>
        <taxon>Chlamydia/Chlamydophila group</taxon>
        <taxon>Chlamydia</taxon>
    </lineage>
</organism>
<feature type="compositionally biased region" description="Basic and acidic residues" evidence="1">
    <location>
        <begin position="54"/>
        <end position="64"/>
    </location>
</feature>
<keyword evidence="3" id="KW-1185">Reference proteome</keyword>
<feature type="compositionally biased region" description="Polar residues" evidence="1">
    <location>
        <begin position="146"/>
        <end position="157"/>
    </location>
</feature>
<dbReference type="KEGG" id="cca:CCA_00270"/>
<evidence type="ECO:0000313" key="3">
    <source>
        <dbReference type="Proteomes" id="UP000002193"/>
    </source>
</evidence>
<dbReference type="RefSeq" id="WP_011006239.1">
    <property type="nucleotide sequence ID" value="NC_003361.3"/>
</dbReference>
<name>Q823Y3_CHLCV</name>
<feature type="region of interest" description="Disordered" evidence="1">
    <location>
        <begin position="727"/>
        <end position="758"/>
    </location>
</feature>
<feature type="region of interest" description="Disordered" evidence="1">
    <location>
        <begin position="146"/>
        <end position="199"/>
    </location>
</feature>